<protein>
    <submittedName>
        <fullName evidence="1">Uncharacterized protein</fullName>
    </submittedName>
</protein>
<dbReference type="RefSeq" id="WP_066891721.1">
    <property type="nucleotide sequence ID" value="NZ_LZDN01000002.1"/>
</dbReference>
<dbReference type="InterPro" id="IPR040442">
    <property type="entry name" value="Pyrv_kinase-like_dom_sf"/>
</dbReference>
<evidence type="ECO:0000313" key="2">
    <source>
        <dbReference type="Proteomes" id="UP000092671"/>
    </source>
</evidence>
<accession>A0A1B8PLY3</accession>
<sequence length="89" mass="9904">MWSFTKRICHASATQPKRIIKALTDPAITAHIHAVIIDLEDAAADRLPADVRHELGDLLGDLTQTKTTPDIWVRIHGHLMVSFVWIVSG</sequence>
<evidence type="ECO:0000313" key="1">
    <source>
        <dbReference type="EMBL" id="OBX51998.1"/>
    </source>
</evidence>
<dbReference type="Gene3D" id="3.20.20.60">
    <property type="entry name" value="Phosphoenolpyruvate-binding domains"/>
    <property type="match status" value="1"/>
</dbReference>
<comment type="caution">
    <text evidence="1">The sequence shown here is derived from an EMBL/GenBank/DDBJ whole genome shotgun (WGS) entry which is preliminary data.</text>
</comment>
<name>A0A1B8PLY3_MORNO</name>
<dbReference type="OrthoDB" id="6831788at2"/>
<dbReference type="AlphaFoldDB" id="A0A1B8PLY3"/>
<gene>
    <name evidence="1" type="ORF">A9Z60_05415</name>
</gene>
<dbReference type="Proteomes" id="UP000092671">
    <property type="component" value="Unassembled WGS sequence"/>
</dbReference>
<organism evidence="1 2">
    <name type="scientific">Moraxella nonliquefaciens</name>
    <dbReference type="NCBI Taxonomy" id="478"/>
    <lineage>
        <taxon>Bacteria</taxon>
        <taxon>Pseudomonadati</taxon>
        <taxon>Pseudomonadota</taxon>
        <taxon>Gammaproteobacteria</taxon>
        <taxon>Moraxellales</taxon>
        <taxon>Moraxellaceae</taxon>
        <taxon>Moraxella</taxon>
    </lineage>
</organism>
<proteinExistence type="predicted"/>
<reference evidence="1 2" key="1">
    <citation type="submission" date="2016-06" db="EMBL/GenBank/DDBJ databases">
        <title>Draft genome of Moraxella nonliquefaciens CCUG 60284.</title>
        <authorList>
            <person name="Salva-Serra F."/>
            <person name="Engstrom-Jakobsson H."/>
            <person name="Thorell K."/>
            <person name="Gonzales-Siles L."/>
            <person name="Karlsson R."/>
            <person name="Boulund F."/>
            <person name="Engstrand L."/>
            <person name="Kristiansson E."/>
            <person name="Moore E."/>
        </authorList>
    </citation>
    <scope>NUCLEOTIDE SEQUENCE [LARGE SCALE GENOMIC DNA]</scope>
    <source>
        <strain evidence="1 2">CCUG 60284</strain>
    </source>
</reference>
<dbReference type="EMBL" id="LZDN01000002">
    <property type="protein sequence ID" value="OBX51998.1"/>
    <property type="molecule type" value="Genomic_DNA"/>
</dbReference>